<organism evidence="1">
    <name type="scientific">Paenibacillus ihbetae</name>
    <dbReference type="NCBI Taxonomy" id="1870820"/>
    <lineage>
        <taxon>Bacteria</taxon>
        <taxon>Bacillati</taxon>
        <taxon>Bacillota</taxon>
        <taxon>Bacilli</taxon>
        <taxon>Bacillales</taxon>
        <taxon>Paenibacillaceae</taxon>
        <taxon>Paenibacillus</taxon>
    </lineage>
</organism>
<gene>
    <name evidence="1" type="ORF">BBD41_19195</name>
</gene>
<sequence>MASNTPNLGLLKKDPMTDGNETFNIETMLNENWDKIDTAVGSCEAEITNLKQSGVDGKNQLETAIIAKEGTVSKQGQIATFEELNDGIRSIPTGTDTSDATAVAGDILASKTAYGPNGKITGTIPNLTGIRTATGTAKWPDGALAVYPEKGYQKGGAGDGEIKVTTAQLQEAELALRSENIKNGANIFGVAGKSTIVDTADALLDPQYLLVGQSGYDDGFKKNGLMPNRSAENQHMPGLEQTLWPGDRYFIRPPHGYYDGNTWVAATEPDLKPENIRAGVRVGGPGGPVGTFSPGSRKMVTNYLPEKEIPDPNTWLIMDLFVIPPSSNYVDVFTTKNNTIDKIESFTMADDYSTIKTAALVLIDEAGVMYTLVTTTSGGADIRQNLTGFYIARKERAGSMYSRPFVGDTEPNVTPMPAFPANFNLLGQLRFCSAHMYSGNDMRPIARAYARDLVVVTT</sequence>
<protein>
    <submittedName>
        <fullName evidence="1">Uncharacterized protein</fullName>
    </submittedName>
</protein>
<dbReference type="GeneID" id="48310401"/>
<dbReference type="AlphaFoldDB" id="A0A1B2E3G4"/>
<reference evidence="1" key="1">
    <citation type="submission" date="2016-08" db="EMBL/GenBank/DDBJ databases">
        <title>Complete Genome Seqeunce of Paenibacillus sp. nov. IHBB 9852 from high altitute lake of Indian trans-Himalayas.</title>
        <authorList>
            <person name="Kiran S."/>
            <person name="Swarnkar M.K."/>
            <person name="Rana A."/>
            <person name="Tewari R."/>
            <person name="Gulati A."/>
        </authorList>
    </citation>
    <scope>NUCLEOTIDE SEQUENCE [LARGE SCALE GENOMIC DNA]</scope>
    <source>
        <strain evidence="1">IHBB 9852</strain>
    </source>
</reference>
<dbReference type="EMBL" id="CP016809">
    <property type="protein sequence ID" value="ANY74524.1"/>
    <property type="molecule type" value="Genomic_DNA"/>
</dbReference>
<evidence type="ECO:0000313" key="1">
    <source>
        <dbReference type="EMBL" id="ANY74524.1"/>
    </source>
</evidence>
<accession>A0A1B2E3G4</accession>
<name>A0A1B2E3G4_9BACL</name>
<proteinExistence type="predicted"/>
<dbReference type="KEGG" id="pib:BBD41_19195"/>
<dbReference type="RefSeq" id="WP_099478485.1">
    <property type="nucleotide sequence ID" value="NZ_CP016809.1"/>
</dbReference>